<evidence type="ECO:0000313" key="4">
    <source>
        <dbReference type="Proteomes" id="UP001489004"/>
    </source>
</evidence>
<protein>
    <recommendedName>
        <fullName evidence="2">BLOC-1-related complex subunit 6 C-terminal helix domain-containing protein</fullName>
    </recommendedName>
</protein>
<gene>
    <name evidence="3" type="ORF">WJX72_000613</name>
</gene>
<dbReference type="Proteomes" id="UP001489004">
    <property type="component" value="Unassembled WGS sequence"/>
</dbReference>
<sequence>MPEPDGDAKAAGIEPLPVSSKADAPEDSSDRGDKEPQAAVQFGPILDSDSEKTLQSADVLLDSLTADALALAHSFQARIVALQQTVRDAGDCTLEHLLVYDTAVELLQHASRDMTCKGNELIGTAVRLSRELRNIDKVAERVRGIRQQLVALEAQIDKIK</sequence>
<organism evidence="3 4">
    <name type="scientific">[Myrmecia] bisecta</name>
    <dbReference type="NCBI Taxonomy" id="41462"/>
    <lineage>
        <taxon>Eukaryota</taxon>
        <taxon>Viridiplantae</taxon>
        <taxon>Chlorophyta</taxon>
        <taxon>core chlorophytes</taxon>
        <taxon>Trebouxiophyceae</taxon>
        <taxon>Trebouxiales</taxon>
        <taxon>Trebouxiaceae</taxon>
        <taxon>Myrmecia</taxon>
    </lineage>
</organism>
<evidence type="ECO:0000313" key="3">
    <source>
        <dbReference type="EMBL" id="KAK9816467.1"/>
    </source>
</evidence>
<accession>A0AAW1Q5D0</accession>
<feature type="domain" description="BLOC-1-related complex subunit 6 C-terminal helix" evidence="2">
    <location>
        <begin position="60"/>
        <end position="153"/>
    </location>
</feature>
<keyword evidence="4" id="KW-1185">Reference proteome</keyword>
<evidence type="ECO:0000256" key="1">
    <source>
        <dbReference type="SAM" id="MobiDB-lite"/>
    </source>
</evidence>
<comment type="caution">
    <text evidence="3">The sequence shown here is derived from an EMBL/GenBank/DDBJ whole genome shotgun (WGS) entry which is preliminary data.</text>
</comment>
<reference evidence="3 4" key="1">
    <citation type="journal article" date="2024" name="Nat. Commun.">
        <title>Phylogenomics reveals the evolutionary origins of lichenization in chlorophyte algae.</title>
        <authorList>
            <person name="Puginier C."/>
            <person name="Libourel C."/>
            <person name="Otte J."/>
            <person name="Skaloud P."/>
            <person name="Haon M."/>
            <person name="Grisel S."/>
            <person name="Petersen M."/>
            <person name="Berrin J.G."/>
            <person name="Delaux P.M."/>
            <person name="Dal Grande F."/>
            <person name="Keller J."/>
        </authorList>
    </citation>
    <scope>NUCLEOTIDE SEQUENCE [LARGE SCALE GENOMIC DNA]</scope>
    <source>
        <strain evidence="3 4">SAG 2043</strain>
    </source>
</reference>
<dbReference type="Pfam" id="PF10157">
    <property type="entry name" value="BORCS6"/>
    <property type="match status" value="1"/>
</dbReference>
<feature type="region of interest" description="Disordered" evidence="1">
    <location>
        <begin position="1"/>
        <end position="46"/>
    </location>
</feature>
<dbReference type="InterPro" id="IPR046465">
    <property type="entry name" value="BORCS6_C"/>
</dbReference>
<proteinExistence type="predicted"/>
<evidence type="ECO:0000259" key="2">
    <source>
        <dbReference type="Pfam" id="PF10157"/>
    </source>
</evidence>
<dbReference type="AlphaFoldDB" id="A0AAW1Q5D0"/>
<name>A0AAW1Q5D0_9CHLO</name>
<dbReference type="EMBL" id="JALJOR010000005">
    <property type="protein sequence ID" value="KAK9816467.1"/>
    <property type="molecule type" value="Genomic_DNA"/>
</dbReference>